<dbReference type="Proteomes" id="UP001189429">
    <property type="component" value="Unassembled WGS sequence"/>
</dbReference>
<organism evidence="2 3">
    <name type="scientific">Prorocentrum cordatum</name>
    <dbReference type="NCBI Taxonomy" id="2364126"/>
    <lineage>
        <taxon>Eukaryota</taxon>
        <taxon>Sar</taxon>
        <taxon>Alveolata</taxon>
        <taxon>Dinophyceae</taxon>
        <taxon>Prorocentrales</taxon>
        <taxon>Prorocentraceae</taxon>
        <taxon>Prorocentrum</taxon>
    </lineage>
</organism>
<evidence type="ECO:0000256" key="1">
    <source>
        <dbReference type="SAM" id="MobiDB-lite"/>
    </source>
</evidence>
<accession>A0ABN9W2J3</accession>
<keyword evidence="3" id="KW-1185">Reference proteome</keyword>
<gene>
    <name evidence="2" type="ORF">PCOR1329_LOCUS62664</name>
</gene>
<name>A0ABN9W2J3_9DINO</name>
<evidence type="ECO:0000313" key="2">
    <source>
        <dbReference type="EMBL" id="CAK0879146.1"/>
    </source>
</evidence>
<reference evidence="2" key="1">
    <citation type="submission" date="2023-10" db="EMBL/GenBank/DDBJ databases">
        <authorList>
            <person name="Chen Y."/>
            <person name="Shah S."/>
            <person name="Dougan E. K."/>
            <person name="Thang M."/>
            <person name="Chan C."/>
        </authorList>
    </citation>
    <scope>NUCLEOTIDE SEQUENCE [LARGE SCALE GENOMIC DNA]</scope>
</reference>
<comment type="caution">
    <text evidence="2">The sequence shown here is derived from an EMBL/GenBank/DDBJ whole genome shotgun (WGS) entry which is preliminary data.</text>
</comment>
<dbReference type="EMBL" id="CAUYUJ010017926">
    <property type="protein sequence ID" value="CAK0879146.1"/>
    <property type="molecule type" value="Genomic_DNA"/>
</dbReference>
<proteinExistence type="predicted"/>
<feature type="region of interest" description="Disordered" evidence="1">
    <location>
        <begin position="62"/>
        <end position="88"/>
    </location>
</feature>
<evidence type="ECO:0000313" key="3">
    <source>
        <dbReference type="Proteomes" id="UP001189429"/>
    </source>
</evidence>
<protein>
    <submittedName>
        <fullName evidence="2">Uncharacterized protein</fullName>
    </submittedName>
</protein>
<sequence>MAQLKDIQTLLDTGFGKLRQDLKGDIMREMEQLLDTKLEARLKQHHDELMEEIRKLQERTTALESRADAGGVGSKRARSEGPGYRATRIDDDSDNEVLVLKGFPCPMWSKTLVKHAETVFQSLSPNTPLPQIRAASNTKHARLIFNDSASAKAILEESIRAGPRITIGSESIPLSLQWDRSPDERVRGWVISQLWQKLEQHMTTKGLHGQVGCRRGKGEVFVDVGGMGQLITIFTVLEDGVSTRVHTNGLDKVELSPETAASMASEVDSQRRSR</sequence>